<dbReference type="Gene3D" id="1.25.40.240">
    <property type="entry name" value="Ku, C-terminal domain"/>
    <property type="match status" value="1"/>
</dbReference>
<keyword evidence="4" id="KW-0227">DNA damage</keyword>
<reference evidence="14 15" key="1">
    <citation type="journal article" date="2024" name="Nat. Commun.">
        <title>Phylogenomics reveals the evolutionary origins of lichenization in chlorophyte algae.</title>
        <authorList>
            <person name="Puginier C."/>
            <person name="Libourel C."/>
            <person name="Otte J."/>
            <person name="Skaloud P."/>
            <person name="Haon M."/>
            <person name="Grisel S."/>
            <person name="Petersen M."/>
            <person name="Berrin J.G."/>
            <person name="Delaux P.M."/>
            <person name="Dal Grande F."/>
            <person name="Keller J."/>
        </authorList>
    </citation>
    <scope>NUCLEOTIDE SEQUENCE [LARGE SCALE GENOMIC DNA]</scope>
    <source>
        <strain evidence="14 15">SAG 245.80</strain>
    </source>
</reference>
<dbReference type="EMBL" id="JALJOU010000002">
    <property type="protein sequence ID" value="KAK9845813.1"/>
    <property type="molecule type" value="Genomic_DNA"/>
</dbReference>
<comment type="caution">
    <text evidence="14">The sequence shown here is derived from an EMBL/GenBank/DDBJ whole genome shotgun (WGS) entry which is preliminary data.</text>
</comment>
<feature type="compositionally biased region" description="Basic and acidic residues" evidence="12">
    <location>
        <begin position="611"/>
        <end position="620"/>
    </location>
</feature>
<dbReference type="PANTHER" id="PTHR12604">
    <property type="entry name" value="KU AUTOANTIGEN DNA HELICASE"/>
    <property type="match status" value="1"/>
</dbReference>
<dbReference type="Pfam" id="PF08785">
    <property type="entry name" value="Ku_PK_bind"/>
    <property type="match status" value="1"/>
</dbReference>
<comment type="subcellular location">
    <subcellularLocation>
        <location evidence="1">Nucleus</location>
    </subcellularLocation>
</comment>
<dbReference type="PANTHER" id="PTHR12604:SF4">
    <property type="entry name" value="X-RAY REPAIR CROSS-COMPLEMENTING PROTEIN 5"/>
    <property type="match status" value="1"/>
</dbReference>
<dbReference type="GO" id="GO:0016787">
    <property type="term" value="F:hydrolase activity"/>
    <property type="evidence" value="ECO:0007669"/>
    <property type="project" value="UniProtKB-KW"/>
</dbReference>
<dbReference type="SMART" id="SM00559">
    <property type="entry name" value="Ku78"/>
    <property type="match status" value="1"/>
</dbReference>
<dbReference type="Gene3D" id="3.40.50.410">
    <property type="entry name" value="von Willebrand factor, type A domain"/>
    <property type="match status" value="1"/>
</dbReference>
<dbReference type="InterPro" id="IPR036465">
    <property type="entry name" value="vWFA_dom_sf"/>
</dbReference>
<keyword evidence="15" id="KW-1185">Reference proteome</keyword>
<gene>
    <name evidence="14" type="ORF">WJX81_003083</name>
</gene>
<evidence type="ECO:0000256" key="7">
    <source>
        <dbReference type="ARBA" id="ARBA00022840"/>
    </source>
</evidence>
<evidence type="ECO:0000313" key="15">
    <source>
        <dbReference type="Proteomes" id="UP001445335"/>
    </source>
</evidence>
<name>A0AAW1SJV5_9CHLO</name>
<dbReference type="GO" id="GO:0003690">
    <property type="term" value="F:double-stranded DNA binding"/>
    <property type="evidence" value="ECO:0007669"/>
    <property type="project" value="TreeGrafter"/>
</dbReference>
<evidence type="ECO:0000256" key="6">
    <source>
        <dbReference type="ARBA" id="ARBA00022806"/>
    </source>
</evidence>
<keyword evidence="10" id="KW-0234">DNA repair</keyword>
<evidence type="ECO:0000256" key="3">
    <source>
        <dbReference type="ARBA" id="ARBA00022741"/>
    </source>
</evidence>
<keyword evidence="6" id="KW-0347">Helicase</keyword>
<dbReference type="SUPFAM" id="SSF53300">
    <property type="entry name" value="vWA-like"/>
    <property type="match status" value="1"/>
</dbReference>
<dbReference type="GO" id="GO:0042162">
    <property type="term" value="F:telomeric DNA binding"/>
    <property type="evidence" value="ECO:0007669"/>
    <property type="project" value="InterPro"/>
</dbReference>
<evidence type="ECO:0000256" key="11">
    <source>
        <dbReference type="ARBA" id="ARBA00023242"/>
    </source>
</evidence>
<evidence type="ECO:0000256" key="5">
    <source>
        <dbReference type="ARBA" id="ARBA00022801"/>
    </source>
</evidence>
<feature type="compositionally biased region" description="Acidic residues" evidence="12">
    <location>
        <begin position="621"/>
        <end position="631"/>
    </location>
</feature>
<evidence type="ECO:0000256" key="10">
    <source>
        <dbReference type="ARBA" id="ARBA00023204"/>
    </source>
</evidence>
<evidence type="ECO:0000313" key="14">
    <source>
        <dbReference type="EMBL" id="KAK9845813.1"/>
    </source>
</evidence>
<evidence type="ECO:0000256" key="1">
    <source>
        <dbReference type="ARBA" id="ARBA00004123"/>
    </source>
</evidence>
<organism evidence="14 15">
    <name type="scientific">Elliptochloris bilobata</name>
    <dbReference type="NCBI Taxonomy" id="381761"/>
    <lineage>
        <taxon>Eukaryota</taxon>
        <taxon>Viridiplantae</taxon>
        <taxon>Chlorophyta</taxon>
        <taxon>core chlorophytes</taxon>
        <taxon>Trebouxiophyceae</taxon>
        <taxon>Trebouxiophyceae incertae sedis</taxon>
        <taxon>Elliptochloris clade</taxon>
        <taxon>Elliptochloris</taxon>
    </lineage>
</organism>
<dbReference type="GO" id="GO:0006303">
    <property type="term" value="P:double-strand break repair via nonhomologous end joining"/>
    <property type="evidence" value="ECO:0007669"/>
    <property type="project" value="InterPro"/>
</dbReference>
<evidence type="ECO:0000256" key="2">
    <source>
        <dbReference type="ARBA" id="ARBA00007726"/>
    </source>
</evidence>
<dbReference type="GO" id="GO:0043564">
    <property type="term" value="C:Ku70:Ku80 complex"/>
    <property type="evidence" value="ECO:0007669"/>
    <property type="project" value="InterPro"/>
</dbReference>
<feature type="region of interest" description="Disordered" evidence="12">
    <location>
        <begin position="611"/>
        <end position="631"/>
    </location>
</feature>
<feature type="compositionally biased region" description="Polar residues" evidence="12">
    <location>
        <begin position="232"/>
        <end position="252"/>
    </location>
</feature>
<dbReference type="Gene3D" id="1.10.1600.10">
    <property type="match status" value="1"/>
</dbReference>
<dbReference type="AlphaFoldDB" id="A0AAW1SJV5"/>
<dbReference type="SUPFAM" id="SSF101420">
    <property type="entry name" value="C-terminal domain of Ku80"/>
    <property type="match status" value="1"/>
</dbReference>
<evidence type="ECO:0000256" key="12">
    <source>
        <dbReference type="SAM" id="MobiDB-lite"/>
    </source>
</evidence>
<feature type="region of interest" description="Disordered" evidence="12">
    <location>
        <begin position="231"/>
        <end position="252"/>
    </location>
</feature>
<evidence type="ECO:0000256" key="9">
    <source>
        <dbReference type="ARBA" id="ARBA00023172"/>
    </source>
</evidence>
<protein>
    <recommendedName>
        <fullName evidence="13">Ku domain-containing protein</fullName>
    </recommendedName>
</protein>
<dbReference type="GO" id="GO:0003684">
    <property type="term" value="F:damaged DNA binding"/>
    <property type="evidence" value="ECO:0007669"/>
    <property type="project" value="InterPro"/>
</dbReference>
<dbReference type="GO" id="GO:0000723">
    <property type="term" value="P:telomere maintenance"/>
    <property type="evidence" value="ECO:0007669"/>
    <property type="project" value="InterPro"/>
</dbReference>
<keyword evidence="8" id="KW-0238">DNA-binding</keyword>
<proteinExistence type="inferred from homology"/>
<comment type="similarity">
    <text evidence="2">Belongs to the ku80 family.</text>
</comment>
<dbReference type="InterPro" id="IPR014893">
    <property type="entry name" value="Ku_PK_bind"/>
</dbReference>
<dbReference type="GO" id="GO:0005524">
    <property type="term" value="F:ATP binding"/>
    <property type="evidence" value="ECO:0007669"/>
    <property type="project" value="UniProtKB-KW"/>
</dbReference>
<dbReference type="CDD" id="cd00873">
    <property type="entry name" value="KU80"/>
    <property type="match status" value="1"/>
</dbReference>
<dbReference type="Gene3D" id="2.40.290.10">
    <property type="match status" value="1"/>
</dbReference>
<dbReference type="SUPFAM" id="SSF100939">
    <property type="entry name" value="SPOC domain-like"/>
    <property type="match status" value="1"/>
</dbReference>
<sequence length="631" mass="68825">MHKAIPYAQKSLTNFISSRMLVRQSEEVGLIMYGTTGTKNRLNDSDPDDYAFVTVVEELRCPDLSALITVATMPAGQGHADWVDALMVAADAFISAKAERPMLAKPPVRFVLVSDLASRIGKVENLEDVLSGPQSLTTALNEHKVTLEVVLLDLGPQADDAAHANRLFNLQWLEKLLEGVKHEQRSAHEPADLLHLFRFKDVANIAQYSGPLSLGGLMNIRVKAAKKVHSEQFPSTTSYSEQSNRPDATHSVQRQYEYKLPSNADEEVPVEQLKRGFRYGSQIVPMDEGDRVHLGYFPGEKALELMGFVEAARVPAHRYIEQAWVALADKDFDQSGRALAALVQALDRLGYAAILRFVPRLLKGAGSVHICAGTPLPATDSHPDALLLQPLPFREDIRDEAQFTTFSGQDPRLSDLDAVDLLIDAMDMTSSGYERLRPEDTLDPLLQRFVGHMAALAIDRDTPVPPPSEDPWVSTVLEQRWDAMPAAQGALAAVAERFPVASAPAATKRAVEPAANGEARPGNEAQPMAVDGAIADSLVFDPLAAPASRVEAVGTSAPVEDFEALLQHGQADKAFRELPVVVFTLVDTSIAGRNYDKAMRCVSALRGASVKAEESKKEEVKPEEDDFAGMD</sequence>
<evidence type="ECO:0000259" key="13">
    <source>
        <dbReference type="SMART" id="SM00559"/>
    </source>
</evidence>
<accession>A0AAW1SJV5</accession>
<keyword evidence="5" id="KW-0378">Hydrolase</keyword>
<dbReference type="InterPro" id="IPR016194">
    <property type="entry name" value="SPOC-like_C_dom_sf"/>
</dbReference>
<dbReference type="Proteomes" id="UP001445335">
    <property type="component" value="Unassembled WGS sequence"/>
</dbReference>
<keyword evidence="7" id="KW-0067">ATP-binding</keyword>
<keyword evidence="11" id="KW-0539">Nucleus</keyword>
<dbReference type="InterPro" id="IPR036494">
    <property type="entry name" value="Ku_C_sf"/>
</dbReference>
<dbReference type="InterPro" id="IPR006164">
    <property type="entry name" value="DNA_bd_Ku70/Ku80"/>
</dbReference>
<dbReference type="GO" id="GO:0006310">
    <property type="term" value="P:DNA recombination"/>
    <property type="evidence" value="ECO:0007669"/>
    <property type="project" value="UniProtKB-KW"/>
</dbReference>
<keyword evidence="3" id="KW-0547">Nucleotide-binding</keyword>
<evidence type="ECO:0000256" key="4">
    <source>
        <dbReference type="ARBA" id="ARBA00022763"/>
    </source>
</evidence>
<evidence type="ECO:0000256" key="8">
    <source>
        <dbReference type="ARBA" id="ARBA00023125"/>
    </source>
</evidence>
<dbReference type="InterPro" id="IPR024193">
    <property type="entry name" value="Ku80"/>
</dbReference>
<dbReference type="GO" id="GO:0004386">
    <property type="term" value="F:helicase activity"/>
    <property type="evidence" value="ECO:0007669"/>
    <property type="project" value="UniProtKB-KW"/>
</dbReference>
<dbReference type="Pfam" id="PF02735">
    <property type="entry name" value="Ku"/>
    <property type="match status" value="1"/>
</dbReference>
<feature type="domain" description="Ku" evidence="13">
    <location>
        <begin position="265"/>
        <end position="409"/>
    </location>
</feature>
<keyword evidence="9" id="KW-0233">DNA recombination</keyword>